<protein>
    <submittedName>
        <fullName evidence="1">Uncharacterized protein</fullName>
    </submittedName>
</protein>
<accession>A0ABZ1YX40</accession>
<evidence type="ECO:0000313" key="2">
    <source>
        <dbReference type="Proteomes" id="UP001432062"/>
    </source>
</evidence>
<dbReference type="RefSeq" id="WP_329411937.1">
    <property type="nucleotide sequence ID" value="NZ_CP109441.1"/>
</dbReference>
<sequence>MLVTTTTTFVCKPRTLSKAERKAIVKAIRELEERHNYPAAYLAYLACAVDTDDPDCA</sequence>
<organism evidence="1 2">
    <name type="scientific">Nocardia vinacea</name>
    <dbReference type="NCBI Taxonomy" id="96468"/>
    <lineage>
        <taxon>Bacteria</taxon>
        <taxon>Bacillati</taxon>
        <taxon>Actinomycetota</taxon>
        <taxon>Actinomycetes</taxon>
        <taxon>Mycobacteriales</taxon>
        <taxon>Nocardiaceae</taxon>
        <taxon>Nocardia</taxon>
    </lineage>
</organism>
<gene>
    <name evidence="1" type="ORF">OG563_06005</name>
</gene>
<evidence type="ECO:0000313" key="1">
    <source>
        <dbReference type="EMBL" id="WUV47783.1"/>
    </source>
</evidence>
<keyword evidence="2" id="KW-1185">Reference proteome</keyword>
<proteinExistence type="predicted"/>
<dbReference type="EMBL" id="CP109441">
    <property type="protein sequence ID" value="WUV47783.1"/>
    <property type="molecule type" value="Genomic_DNA"/>
</dbReference>
<dbReference type="Proteomes" id="UP001432062">
    <property type="component" value="Chromosome"/>
</dbReference>
<name>A0ABZ1YX40_9NOCA</name>
<reference evidence="1" key="1">
    <citation type="submission" date="2022-10" db="EMBL/GenBank/DDBJ databases">
        <title>The complete genomes of actinobacterial strains from the NBC collection.</title>
        <authorList>
            <person name="Joergensen T.S."/>
            <person name="Alvarez Arevalo M."/>
            <person name="Sterndorff E.B."/>
            <person name="Faurdal D."/>
            <person name="Vuksanovic O."/>
            <person name="Mourched A.-S."/>
            <person name="Charusanti P."/>
            <person name="Shaw S."/>
            <person name="Blin K."/>
            <person name="Weber T."/>
        </authorList>
    </citation>
    <scope>NUCLEOTIDE SEQUENCE</scope>
    <source>
        <strain evidence="1">NBC_01482</strain>
    </source>
</reference>